<accession>A0A6M8EAV6</accession>
<dbReference type="AlphaFoldDB" id="A0A6M8EAV6"/>
<gene>
    <name evidence="2" type="ORF">AACT_0346</name>
</gene>
<dbReference type="Pfam" id="PF00117">
    <property type="entry name" value="GATase"/>
    <property type="match status" value="1"/>
</dbReference>
<dbReference type="InterPro" id="IPR017926">
    <property type="entry name" value="GATASE"/>
</dbReference>
<dbReference type="PROSITE" id="PS51273">
    <property type="entry name" value="GATASE_TYPE_1"/>
    <property type="match status" value="1"/>
</dbReference>
<dbReference type="InterPro" id="IPR044992">
    <property type="entry name" value="ChyE-like"/>
</dbReference>
<keyword evidence="2" id="KW-0315">Glutamine amidotransferase</keyword>
<name>A0A6M8EAV6_9BACT</name>
<protein>
    <submittedName>
        <fullName evidence="2">Glutamine amidotransferase domain-containing protein</fullName>
    </submittedName>
</protein>
<dbReference type="RefSeq" id="WP_172124389.1">
    <property type="nucleotide sequence ID" value="NZ_CP042652.1"/>
</dbReference>
<dbReference type="EMBL" id="CP042652">
    <property type="protein sequence ID" value="QKE27560.1"/>
    <property type="molecule type" value="Genomic_DNA"/>
</dbReference>
<dbReference type="NCBIfam" id="NF006562">
    <property type="entry name" value="PRK09065.1"/>
    <property type="match status" value="1"/>
</dbReference>
<keyword evidence="2" id="KW-0808">Transferase</keyword>
<evidence type="ECO:0000259" key="1">
    <source>
        <dbReference type="Pfam" id="PF00117"/>
    </source>
</evidence>
<dbReference type="PANTHER" id="PTHR42695">
    <property type="entry name" value="GLUTAMINE AMIDOTRANSFERASE YLR126C-RELATED"/>
    <property type="match status" value="1"/>
</dbReference>
<keyword evidence="3" id="KW-1185">Reference proteome</keyword>
<dbReference type="SUPFAM" id="SSF52317">
    <property type="entry name" value="Class I glutamine amidotransferase-like"/>
    <property type="match status" value="1"/>
</dbReference>
<dbReference type="CDD" id="cd01741">
    <property type="entry name" value="GATase1_1"/>
    <property type="match status" value="1"/>
</dbReference>
<feature type="domain" description="Glutamine amidotransferase" evidence="1">
    <location>
        <begin position="23"/>
        <end position="190"/>
    </location>
</feature>
<dbReference type="Gene3D" id="3.40.50.880">
    <property type="match status" value="1"/>
</dbReference>
<dbReference type="GO" id="GO:0016740">
    <property type="term" value="F:transferase activity"/>
    <property type="evidence" value="ECO:0007669"/>
    <property type="project" value="UniProtKB-KW"/>
</dbReference>
<dbReference type="Proteomes" id="UP000503483">
    <property type="component" value="Chromosome"/>
</dbReference>
<sequence length="235" mass="26771">MKKLFIIKAGKTFDTIISEHVDFEDWILKYINYENIKIIDIQNNEEIPSLNDCLGVIITGSHAMVTQELPWSLKLEIFIKEVILAKIPFLGICYGHQLLAKSLGAKVDYHPKGIELGTVNISVSKEALSDDIFKYLPSSFDVHVVHSQSAISLPKNAVLLASNNHEQNHAFRVGENAWGVQFHPEYDENVMRGYIKEVLKNNDEEKNRLLKKVKQSNYSNEIIKLFVNVVKASNY</sequence>
<dbReference type="InterPro" id="IPR029062">
    <property type="entry name" value="Class_I_gatase-like"/>
</dbReference>
<organism evidence="2 3">
    <name type="scientific">Arcobacter acticola</name>
    <dbReference type="NCBI Taxonomy" id="1849015"/>
    <lineage>
        <taxon>Bacteria</taxon>
        <taxon>Pseudomonadati</taxon>
        <taxon>Campylobacterota</taxon>
        <taxon>Epsilonproteobacteria</taxon>
        <taxon>Campylobacterales</taxon>
        <taxon>Arcobacteraceae</taxon>
        <taxon>Arcobacter</taxon>
    </lineage>
</organism>
<dbReference type="KEGG" id="paco:AACT_0346"/>
<reference evidence="2 3" key="1">
    <citation type="submission" date="2019-08" db="EMBL/GenBank/DDBJ databases">
        <title>Complete genome sequence of Arcobacter acticola.</title>
        <authorList>
            <person name="Miller W."/>
        </authorList>
    </citation>
    <scope>NUCLEOTIDE SEQUENCE [LARGE SCALE GENOMIC DNA]</scope>
    <source>
        <strain evidence="2 3">KCTC 52212</strain>
    </source>
</reference>
<evidence type="ECO:0000313" key="2">
    <source>
        <dbReference type="EMBL" id="QKE27560.1"/>
    </source>
</evidence>
<dbReference type="GO" id="GO:0005829">
    <property type="term" value="C:cytosol"/>
    <property type="evidence" value="ECO:0007669"/>
    <property type="project" value="TreeGrafter"/>
</dbReference>
<evidence type="ECO:0000313" key="3">
    <source>
        <dbReference type="Proteomes" id="UP000503483"/>
    </source>
</evidence>
<dbReference type="PANTHER" id="PTHR42695:SF5">
    <property type="entry name" value="GLUTAMINE AMIDOTRANSFERASE YLR126C-RELATED"/>
    <property type="match status" value="1"/>
</dbReference>
<proteinExistence type="predicted"/>